<dbReference type="SUPFAM" id="SSF118290">
    <property type="entry name" value="WRKY DNA-binding domain"/>
    <property type="match status" value="1"/>
</dbReference>
<evidence type="ECO:0000256" key="1">
    <source>
        <dbReference type="ARBA" id="ARBA00004123"/>
    </source>
</evidence>
<dbReference type="InterPro" id="IPR036576">
    <property type="entry name" value="WRKY_dom_sf"/>
</dbReference>
<evidence type="ECO:0000256" key="3">
    <source>
        <dbReference type="ARBA" id="ARBA00023125"/>
    </source>
</evidence>
<dbReference type="InterPro" id="IPR044810">
    <property type="entry name" value="WRKY_plant"/>
</dbReference>
<proteinExistence type="predicted"/>
<evidence type="ECO:0000256" key="4">
    <source>
        <dbReference type="ARBA" id="ARBA00023163"/>
    </source>
</evidence>
<dbReference type="Gene3D" id="2.20.25.80">
    <property type="entry name" value="WRKY domain"/>
    <property type="match status" value="1"/>
</dbReference>
<evidence type="ECO:0000313" key="7">
    <source>
        <dbReference type="EMBL" id="KAF3339876.1"/>
    </source>
</evidence>
<dbReference type="PANTHER" id="PTHR31282">
    <property type="entry name" value="WRKY TRANSCRIPTION FACTOR 21-RELATED"/>
    <property type="match status" value="1"/>
</dbReference>
<evidence type="ECO:0000313" key="8">
    <source>
        <dbReference type="Proteomes" id="UP000623129"/>
    </source>
</evidence>
<keyword evidence="5" id="KW-0539">Nucleus</keyword>
<keyword evidence="8" id="KW-1185">Reference proteome</keyword>
<keyword evidence="4" id="KW-0804">Transcription</keyword>
<feature type="domain" description="WRKY" evidence="6">
    <location>
        <begin position="75"/>
        <end position="140"/>
    </location>
</feature>
<evidence type="ECO:0000256" key="2">
    <source>
        <dbReference type="ARBA" id="ARBA00023015"/>
    </source>
</evidence>
<comment type="caution">
    <text evidence="7">The sequence shown here is derived from an EMBL/GenBank/DDBJ whole genome shotgun (WGS) entry which is preliminary data.</text>
</comment>
<dbReference type="OrthoDB" id="756799at2759"/>
<dbReference type="SMART" id="SM00774">
    <property type="entry name" value="WRKY"/>
    <property type="match status" value="1"/>
</dbReference>
<dbReference type="GO" id="GO:0043565">
    <property type="term" value="F:sequence-specific DNA binding"/>
    <property type="evidence" value="ECO:0007669"/>
    <property type="project" value="InterPro"/>
</dbReference>
<dbReference type="InterPro" id="IPR003657">
    <property type="entry name" value="WRKY_dom"/>
</dbReference>
<evidence type="ECO:0000259" key="6">
    <source>
        <dbReference type="PROSITE" id="PS50811"/>
    </source>
</evidence>
<reference evidence="7" key="1">
    <citation type="submission" date="2020-01" db="EMBL/GenBank/DDBJ databases">
        <title>Genome sequence of Kobresia littledalei, the first chromosome-level genome in the family Cyperaceae.</title>
        <authorList>
            <person name="Qu G."/>
        </authorList>
    </citation>
    <scope>NUCLEOTIDE SEQUENCE</scope>
    <source>
        <strain evidence="7">C.B.Clarke</strain>
        <tissue evidence="7">Leaf</tissue>
    </source>
</reference>
<dbReference type="Pfam" id="PF03106">
    <property type="entry name" value="WRKY"/>
    <property type="match status" value="1"/>
</dbReference>
<organism evidence="7 8">
    <name type="scientific">Carex littledalei</name>
    <dbReference type="NCBI Taxonomy" id="544730"/>
    <lineage>
        <taxon>Eukaryota</taxon>
        <taxon>Viridiplantae</taxon>
        <taxon>Streptophyta</taxon>
        <taxon>Embryophyta</taxon>
        <taxon>Tracheophyta</taxon>
        <taxon>Spermatophyta</taxon>
        <taxon>Magnoliopsida</taxon>
        <taxon>Liliopsida</taxon>
        <taxon>Poales</taxon>
        <taxon>Cyperaceae</taxon>
        <taxon>Cyperoideae</taxon>
        <taxon>Cariceae</taxon>
        <taxon>Carex</taxon>
        <taxon>Carex subgen. Euthyceras</taxon>
    </lineage>
</organism>
<keyword evidence="3" id="KW-0238">DNA-binding</keyword>
<dbReference type="AlphaFoldDB" id="A0A833RQ55"/>
<dbReference type="Proteomes" id="UP000623129">
    <property type="component" value="Unassembled WGS sequence"/>
</dbReference>
<gene>
    <name evidence="7" type="ORF">FCM35_KLT15647</name>
</gene>
<comment type="subcellular location">
    <subcellularLocation>
        <location evidence="1">Nucleus</location>
    </subcellularLocation>
</comment>
<name>A0A833RQ55_9POAL</name>
<evidence type="ECO:0000256" key="5">
    <source>
        <dbReference type="ARBA" id="ARBA00023242"/>
    </source>
</evidence>
<sequence>MREDLHAIGWEEFTVQSVVTVETAAPAMSMPCCFAVPVAENNEKRKEIEKESVSIYPVPPVELSRPVHRSIHVPAKSAKNADKYSWQKYDSRKLVDHPYRQRYYKCRETGCHAKKVIDRDANDSSMLIITYDGEHNHSSP</sequence>
<accession>A0A833RQ55</accession>
<dbReference type="EMBL" id="SWLB01000003">
    <property type="protein sequence ID" value="KAF3339876.1"/>
    <property type="molecule type" value="Genomic_DNA"/>
</dbReference>
<keyword evidence="2" id="KW-0805">Transcription regulation</keyword>
<protein>
    <submittedName>
        <fullName evidence="7">WRKY transcription factor</fullName>
    </submittedName>
</protein>
<dbReference type="GO" id="GO:0003700">
    <property type="term" value="F:DNA-binding transcription factor activity"/>
    <property type="evidence" value="ECO:0007669"/>
    <property type="project" value="InterPro"/>
</dbReference>
<dbReference type="GO" id="GO:0005634">
    <property type="term" value="C:nucleus"/>
    <property type="evidence" value="ECO:0007669"/>
    <property type="project" value="UniProtKB-SubCell"/>
</dbReference>
<dbReference type="PROSITE" id="PS50811">
    <property type="entry name" value="WRKY"/>
    <property type="match status" value="1"/>
</dbReference>